<dbReference type="InterPro" id="IPR058130">
    <property type="entry name" value="PEA_transf_C"/>
</dbReference>
<feature type="transmembrane region" description="Helical" evidence="8">
    <location>
        <begin position="63"/>
        <end position="86"/>
    </location>
</feature>
<keyword evidence="2" id="KW-1003">Cell membrane</keyword>
<dbReference type="InterPro" id="IPR000917">
    <property type="entry name" value="Sulfatase_N"/>
</dbReference>
<dbReference type="GO" id="GO:0009244">
    <property type="term" value="P:lipopolysaccharide core region biosynthetic process"/>
    <property type="evidence" value="ECO:0007669"/>
    <property type="project" value="TreeGrafter"/>
</dbReference>
<evidence type="ECO:0000313" key="10">
    <source>
        <dbReference type="EMBL" id="AXY99674.1"/>
    </source>
</evidence>
<feature type="transmembrane region" description="Helical" evidence="8">
    <location>
        <begin position="35"/>
        <end position="56"/>
    </location>
</feature>
<dbReference type="AlphaFoldDB" id="A0A385JMU6"/>
<keyword evidence="5 8" id="KW-1133">Transmembrane helix</keyword>
<organism evidence="10">
    <name type="scientific">Proteus mirabilis</name>
    <dbReference type="NCBI Taxonomy" id="584"/>
    <lineage>
        <taxon>Bacteria</taxon>
        <taxon>Pseudomonadati</taxon>
        <taxon>Pseudomonadota</taxon>
        <taxon>Gammaproteobacteria</taxon>
        <taxon>Enterobacterales</taxon>
        <taxon>Morganellaceae</taxon>
        <taxon>Proteus</taxon>
    </lineage>
</organism>
<evidence type="ECO:0000256" key="2">
    <source>
        <dbReference type="ARBA" id="ARBA00022475"/>
    </source>
</evidence>
<feature type="domain" description="Sulfatase N-terminal" evidence="9">
    <location>
        <begin position="202"/>
        <end position="475"/>
    </location>
</feature>
<dbReference type="PANTHER" id="PTHR30443">
    <property type="entry name" value="INNER MEMBRANE PROTEIN"/>
    <property type="match status" value="1"/>
</dbReference>
<dbReference type="PANTHER" id="PTHR30443:SF4">
    <property type="entry name" value="PHOSPHOETHANOLAMINE TRANSFERASE OPGE-RELATED"/>
    <property type="match status" value="1"/>
</dbReference>
<feature type="transmembrane region" description="Helical" evidence="8">
    <location>
        <begin position="106"/>
        <end position="131"/>
    </location>
</feature>
<accession>A0A385JMU6</accession>
<dbReference type="InterPro" id="IPR017850">
    <property type="entry name" value="Alkaline_phosphatase_core_sf"/>
</dbReference>
<feature type="transmembrane region" description="Helical" evidence="8">
    <location>
        <begin position="143"/>
        <end position="163"/>
    </location>
</feature>
<evidence type="ECO:0000256" key="4">
    <source>
        <dbReference type="ARBA" id="ARBA00022692"/>
    </source>
</evidence>
<sequence length="518" mass="59460">MKNFFISKYTKLIINIIIYVVPIALLLISSKLMTIGVGGESSVNDVVLLTILIIVLSSSRKAFYFIALPIVLLYALYTPIGITFGKPTYQYIASLFATDLLESGEFLYQIPLINWFCAIAIIILIFSYYFLCRRFNISYYKNRTLICIMVIVSLIDQSPFSFFRNIITSGQKVKEELVKLNSFDKENRWGNTRLTNNSKYDDYILVIGESARKDYHHAYGYPINNTPFMSASNGVLVDGFTSAGTNTIASLRLMLTKPNLKKWEPDYSLNLIDLVKNSGIKTYWISNQGYFGKFDTPISAIANKSDVKIFMKSGTYNSYNISDFELIPRFDKIIFGKSKTKRFIVIHLYGSHPMACDRLFDYKKIIEPKDPKYDYLACYISTINKTDDLLKSLVSSLNKNYQDNNRTYSLIYFSDHGQVHNEVNGKILFNNAFAGKRHYDVPIFKISYDDHERNVIKNFKSGLNFIDGIAHWIGIENDKLNIGYDIFTNKDDQNDYGLSDRIKAINKEDDPAIDIKDK</sequence>
<evidence type="ECO:0000256" key="3">
    <source>
        <dbReference type="ARBA" id="ARBA00022679"/>
    </source>
</evidence>
<dbReference type="Gene3D" id="3.40.720.10">
    <property type="entry name" value="Alkaline Phosphatase, subunit A"/>
    <property type="match status" value="1"/>
</dbReference>
<keyword evidence="4 8" id="KW-0812">Transmembrane</keyword>
<dbReference type="GO" id="GO:0016776">
    <property type="term" value="F:phosphotransferase activity, phosphate group as acceptor"/>
    <property type="evidence" value="ECO:0007669"/>
    <property type="project" value="TreeGrafter"/>
</dbReference>
<evidence type="ECO:0000256" key="7">
    <source>
        <dbReference type="ARBA" id="ARBA00038481"/>
    </source>
</evidence>
<dbReference type="SUPFAM" id="SSF53649">
    <property type="entry name" value="Alkaline phosphatase-like"/>
    <property type="match status" value="1"/>
</dbReference>
<dbReference type="GO" id="GO:0005886">
    <property type="term" value="C:plasma membrane"/>
    <property type="evidence" value="ECO:0007669"/>
    <property type="project" value="UniProtKB-SubCell"/>
</dbReference>
<evidence type="ECO:0000256" key="6">
    <source>
        <dbReference type="ARBA" id="ARBA00023136"/>
    </source>
</evidence>
<name>A0A385JMU6_PROMI</name>
<feature type="transmembrane region" description="Helical" evidence="8">
    <location>
        <begin position="12"/>
        <end position="29"/>
    </location>
</feature>
<keyword evidence="6 8" id="KW-0472">Membrane</keyword>
<evidence type="ECO:0000256" key="1">
    <source>
        <dbReference type="ARBA" id="ARBA00004651"/>
    </source>
</evidence>
<dbReference type="Pfam" id="PF00884">
    <property type="entry name" value="Sulfatase"/>
    <property type="match status" value="1"/>
</dbReference>
<dbReference type="CDD" id="cd16017">
    <property type="entry name" value="LptA"/>
    <property type="match status" value="1"/>
</dbReference>
<reference evidence="10" key="1">
    <citation type="journal article" date="2017" name="PLoS ONE">
        <title>Genetic diversity of the O antigens of Proteus species and the development of a suspension array for molecular serotyping.</title>
        <authorList>
            <person name="Yu X."/>
            <person name="Torzewska A."/>
            <person name="Zhang X."/>
            <person name="Yin Z."/>
            <person name="Drzewiecka D."/>
            <person name="Cao H."/>
            <person name="Liu B."/>
            <person name="Knirel Y.A."/>
            <person name="Rozalski A."/>
            <person name="Wang L."/>
        </authorList>
    </citation>
    <scope>NUCLEOTIDE SEQUENCE</scope>
    <source>
        <strain evidence="10">PrK 59/57</strain>
    </source>
</reference>
<comment type="similarity">
    <text evidence="7">Belongs to the phosphoethanolamine transferase family.</text>
</comment>
<dbReference type="InterPro" id="IPR040423">
    <property type="entry name" value="PEA_transferase"/>
</dbReference>
<dbReference type="EMBL" id="KY710708">
    <property type="protein sequence ID" value="AXY99674.1"/>
    <property type="molecule type" value="Genomic_DNA"/>
</dbReference>
<evidence type="ECO:0000259" key="9">
    <source>
        <dbReference type="Pfam" id="PF00884"/>
    </source>
</evidence>
<proteinExistence type="inferred from homology"/>
<evidence type="ECO:0000256" key="8">
    <source>
        <dbReference type="SAM" id="Phobius"/>
    </source>
</evidence>
<comment type="subcellular location">
    <subcellularLocation>
        <location evidence="1">Cell membrane</location>
        <topology evidence="1">Multi-pass membrane protein</topology>
    </subcellularLocation>
</comment>
<evidence type="ECO:0000256" key="5">
    <source>
        <dbReference type="ARBA" id="ARBA00022989"/>
    </source>
</evidence>
<keyword evidence="3" id="KW-0808">Transferase</keyword>
<protein>
    <recommendedName>
        <fullName evidence="9">Sulfatase N-terminal domain-containing protein</fullName>
    </recommendedName>
</protein>